<comment type="caution">
    <text evidence="1">The sequence shown here is derived from an EMBL/GenBank/DDBJ whole genome shotgun (WGS) entry which is preliminary data.</text>
</comment>
<accession>W4Q1G0</accession>
<dbReference type="AlphaFoldDB" id="W4Q1G0"/>
<organism evidence="1 2">
    <name type="scientific">Halalkalibacter wakoensis JCM 9140</name>
    <dbReference type="NCBI Taxonomy" id="1236970"/>
    <lineage>
        <taxon>Bacteria</taxon>
        <taxon>Bacillati</taxon>
        <taxon>Bacillota</taxon>
        <taxon>Bacilli</taxon>
        <taxon>Bacillales</taxon>
        <taxon>Bacillaceae</taxon>
        <taxon>Halalkalibacter</taxon>
    </lineage>
</organism>
<reference evidence="1" key="1">
    <citation type="journal article" date="2014" name="Genome Announc.">
        <title>Draft Genome Sequences of Three Alkaliphilic Bacillus Strains, Bacillus wakoensis JCM 9140T, Bacillus akibai JCM 9157T, and Bacillus hemicellulosilyticus JCM 9152T.</title>
        <authorList>
            <person name="Yuki M."/>
            <person name="Oshima K."/>
            <person name="Suda W."/>
            <person name="Oshida Y."/>
            <person name="Kitamura K."/>
            <person name="Iida T."/>
            <person name="Hattori M."/>
            <person name="Ohkuma M."/>
        </authorList>
    </citation>
    <scope>NUCLEOTIDE SEQUENCE [LARGE SCALE GENOMIC DNA]</scope>
    <source>
        <strain evidence="1">JCM 9140</strain>
    </source>
</reference>
<name>W4Q1G0_9BACI</name>
<evidence type="ECO:0000313" key="1">
    <source>
        <dbReference type="EMBL" id="GAE25214.1"/>
    </source>
</evidence>
<sequence>MAIVDKSNALVLPLVCTFGPPSVVETAISKSLNMYFGYSLEFSANIFNNL</sequence>
<keyword evidence="2" id="KW-1185">Reference proteome</keyword>
<dbReference type="Proteomes" id="UP000018890">
    <property type="component" value="Unassembled WGS sequence"/>
</dbReference>
<evidence type="ECO:0000313" key="2">
    <source>
        <dbReference type="Proteomes" id="UP000018890"/>
    </source>
</evidence>
<protein>
    <submittedName>
        <fullName evidence="1">Uncharacterized protein</fullName>
    </submittedName>
</protein>
<gene>
    <name evidence="1" type="ORF">JCM9140_1194</name>
</gene>
<dbReference type="EMBL" id="BAUT01000007">
    <property type="protein sequence ID" value="GAE25214.1"/>
    <property type="molecule type" value="Genomic_DNA"/>
</dbReference>
<proteinExistence type="predicted"/>